<keyword evidence="3" id="KW-1185">Reference proteome</keyword>
<dbReference type="OrthoDB" id="594989at2"/>
<dbReference type="InterPro" id="IPR025635">
    <property type="entry name" value="DUF4293"/>
</dbReference>
<keyword evidence="1" id="KW-1133">Transmembrane helix</keyword>
<keyword evidence="1" id="KW-0812">Transmembrane</keyword>
<protein>
    <recommendedName>
        <fullName evidence="4">DUF4293 domain-containing protein</fullName>
    </recommendedName>
</protein>
<evidence type="ECO:0008006" key="4">
    <source>
        <dbReference type="Google" id="ProtNLM"/>
    </source>
</evidence>
<organism evidence="2 3">
    <name type="scientific">Hoylesella enoeca</name>
    <dbReference type="NCBI Taxonomy" id="76123"/>
    <lineage>
        <taxon>Bacteria</taxon>
        <taxon>Pseudomonadati</taxon>
        <taxon>Bacteroidota</taxon>
        <taxon>Bacteroidia</taxon>
        <taxon>Bacteroidales</taxon>
        <taxon>Prevotellaceae</taxon>
        <taxon>Hoylesella</taxon>
    </lineage>
</organism>
<dbReference type="Proteomes" id="UP000056252">
    <property type="component" value="Chromosome"/>
</dbReference>
<keyword evidence="1" id="KW-0472">Membrane</keyword>
<feature type="transmembrane region" description="Helical" evidence="1">
    <location>
        <begin position="85"/>
        <end position="107"/>
    </location>
</feature>
<evidence type="ECO:0000313" key="3">
    <source>
        <dbReference type="Proteomes" id="UP000056252"/>
    </source>
</evidence>
<dbReference type="EMBL" id="CP013195">
    <property type="protein sequence ID" value="ALO49509.1"/>
    <property type="molecule type" value="Genomic_DNA"/>
</dbReference>
<feature type="transmembrane region" description="Helical" evidence="1">
    <location>
        <begin position="113"/>
        <end position="133"/>
    </location>
</feature>
<gene>
    <name evidence="2" type="ORF">AS203_10775</name>
</gene>
<evidence type="ECO:0000313" key="2">
    <source>
        <dbReference type="EMBL" id="ALO49509.1"/>
    </source>
</evidence>
<accession>A0A0S2KMP2</accession>
<dbReference type="eggNOG" id="ENOG503333M">
    <property type="taxonomic scope" value="Bacteria"/>
</dbReference>
<reference evidence="3" key="1">
    <citation type="submission" date="2015-11" db="EMBL/GenBank/DDBJ databases">
        <authorList>
            <person name="Holder M.E."/>
            <person name="Ajami N.J."/>
            <person name="Petrosino J.F."/>
        </authorList>
    </citation>
    <scope>NUCLEOTIDE SEQUENCE [LARGE SCALE GENOMIC DNA]</scope>
    <source>
        <strain evidence="3">F0113</strain>
    </source>
</reference>
<name>A0A0S2KMP2_9BACT</name>
<dbReference type="Pfam" id="PF14126">
    <property type="entry name" value="DUF4293"/>
    <property type="match status" value="1"/>
</dbReference>
<dbReference type="STRING" id="76123.AS203_10775"/>
<proteinExistence type="predicted"/>
<sequence>MIQRKQTVFLLLALILTIICLCLSLGNIEPKGMGVSSIVYNLGIKDSNGVFTFSIWPLFALLLLSCPLALAAIFSYKNRLFQARLCVWAIVFNAAWYLYAGYCWLNLPADSGTFKPSFTICLPLISMSFYEMARRGIMKDERLVRAADRIR</sequence>
<feature type="transmembrane region" description="Helical" evidence="1">
    <location>
        <begin position="50"/>
        <end position="73"/>
    </location>
</feature>
<dbReference type="KEGG" id="peo:AS203_10775"/>
<dbReference type="RefSeq" id="WP_025066379.1">
    <property type="nucleotide sequence ID" value="NZ_CP013195.1"/>
</dbReference>
<evidence type="ECO:0000256" key="1">
    <source>
        <dbReference type="SAM" id="Phobius"/>
    </source>
</evidence>
<dbReference type="AlphaFoldDB" id="A0A0S2KMP2"/>